<reference evidence="1 2" key="1">
    <citation type="submission" date="2020-05" db="EMBL/GenBank/DDBJ databases">
        <authorList>
            <person name="Casaregola S."/>
            <person name="Devillers H."/>
            <person name="Grondin C."/>
        </authorList>
    </citation>
    <scope>NUCLEOTIDE SEQUENCE [LARGE SCALE GENOMIC DNA]</scope>
    <source>
        <strain evidence="1 2">CLIB 1767</strain>
    </source>
</reference>
<dbReference type="Proteomes" id="UP000644660">
    <property type="component" value="Unassembled WGS sequence"/>
</dbReference>
<evidence type="ECO:0000313" key="1">
    <source>
        <dbReference type="EMBL" id="CAB4257217.1"/>
    </source>
</evidence>
<accession>A0A8H2VKS0</accession>
<organism evidence="1 2">
    <name type="scientific">Maudiozyma barnettii</name>
    <dbReference type="NCBI Taxonomy" id="61262"/>
    <lineage>
        <taxon>Eukaryota</taxon>
        <taxon>Fungi</taxon>
        <taxon>Dikarya</taxon>
        <taxon>Ascomycota</taxon>
        <taxon>Saccharomycotina</taxon>
        <taxon>Saccharomycetes</taxon>
        <taxon>Saccharomycetales</taxon>
        <taxon>Saccharomycetaceae</taxon>
        <taxon>Maudiozyma</taxon>
    </lineage>
</organism>
<dbReference type="GeneID" id="64860332"/>
<dbReference type="EMBL" id="CAEFZW010000013">
    <property type="protein sequence ID" value="CAB4257217.1"/>
    <property type="molecule type" value="Genomic_DNA"/>
</dbReference>
<gene>
    <name evidence="1" type="ORF">KABA2_13S05742</name>
</gene>
<dbReference type="RefSeq" id="XP_041409061.1">
    <property type="nucleotide sequence ID" value="XM_041553127.1"/>
</dbReference>
<protein>
    <submittedName>
        <fullName evidence="1">Uncharacterized protein</fullName>
    </submittedName>
</protein>
<name>A0A8H2VKS0_9SACH</name>
<comment type="caution">
    <text evidence="1">The sequence shown here is derived from an EMBL/GenBank/DDBJ whole genome shotgun (WGS) entry which is preliminary data.</text>
</comment>
<keyword evidence="2" id="KW-1185">Reference proteome</keyword>
<proteinExistence type="predicted"/>
<dbReference type="AlphaFoldDB" id="A0A8H2VKS0"/>
<sequence>MYIYTCFIARTSLPESKNPKLHKLEEFTFTTVKKNVVQNATGTIIALTANLLKEETLMNWHTPTFKTPASMAYRPNRSRLTYEGLNHHPSLCKQTEQTSTSDHRNKNCFIIHSSIFILGRSMYLKRNIQNFLLPKKQPQNTPPFRNKISVSSLFSKDKKRQPEEEVINYEI</sequence>
<evidence type="ECO:0000313" key="2">
    <source>
        <dbReference type="Proteomes" id="UP000644660"/>
    </source>
</evidence>